<evidence type="ECO:0000256" key="3">
    <source>
        <dbReference type="ARBA" id="ARBA00022512"/>
    </source>
</evidence>
<reference evidence="16" key="7">
    <citation type="journal article" date="2017" name="Plant J.">
        <title>Araport11: a complete reannotation of the Arabidopsis thaliana reference genome.</title>
        <authorList>
            <person name="Cheng C.Y."/>
            <person name="Krishnakumar V."/>
            <person name="Chan A.P."/>
            <person name="Thibaud-Nissen F."/>
            <person name="Schobel S."/>
            <person name="Town C.D."/>
        </authorList>
    </citation>
    <scope>GENOME REANNOTATION</scope>
    <source>
        <strain evidence="16">cv. Columbia</strain>
    </source>
</reference>
<keyword evidence="5 9" id="KW-0378">Hydrolase</keyword>
<dbReference type="PROSITE" id="PS00502">
    <property type="entry name" value="POLYGALACTURONASE"/>
    <property type="match status" value="1"/>
</dbReference>
<dbReference type="FunFam" id="2.160.20.10:FF:000004">
    <property type="entry name" value="Pectin lyase-like superfamily protein"/>
    <property type="match status" value="1"/>
</dbReference>
<dbReference type="AlphaFoldDB" id="Q9LUB8"/>
<proteinExistence type="evidence at protein level"/>
<dbReference type="Gene3D" id="2.160.20.10">
    <property type="entry name" value="Single-stranded right-handed beta-helix, Pectin lyase-like"/>
    <property type="match status" value="1"/>
</dbReference>
<dbReference type="EMBL" id="CP002688">
    <property type="protein sequence ID" value="AED95623.1"/>
    <property type="molecule type" value="Genomic_DNA"/>
</dbReference>
<dbReference type="InterPro" id="IPR011050">
    <property type="entry name" value="Pectin_lyase_fold/virulence"/>
</dbReference>
<evidence type="ECO:0000256" key="7">
    <source>
        <dbReference type="ARBA" id="ARBA00023316"/>
    </source>
</evidence>
<dbReference type="FunCoup" id="Q9LUB8">
    <property type="interactions" value="143"/>
</dbReference>
<feature type="active site" evidence="8">
    <location>
        <position position="233"/>
    </location>
</feature>
<dbReference type="PANTHER" id="PTHR31375">
    <property type="match status" value="1"/>
</dbReference>
<keyword evidence="7" id="KW-0961">Cell wall biogenesis/degradation</keyword>
<dbReference type="GO" id="GO:0071555">
    <property type="term" value="P:cell wall organization"/>
    <property type="evidence" value="ECO:0007669"/>
    <property type="project" value="UniProtKB-KW"/>
</dbReference>
<dbReference type="ProteomicsDB" id="189882"/>
<evidence type="ECO:0000256" key="5">
    <source>
        <dbReference type="ARBA" id="ARBA00022801"/>
    </source>
</evidence>
<feature type="signal peptide" evidence="10">
    <location>
        <begin position="1"/>
        <end position="23"/>
    </location>
</feature>
<evidence type="ECO:0000256" key="6">
    <source>
        <dbReference type="ARBA" id="ARBA00023295"/>
    </source>
</evidence>
<dbReference type="Proteomes" id="UP000006548">
    <property type="component" value="Chromosome 5"/>
</dbReference>
<sequence length="395" mass="42520">MGRVHFGVSAFFVFCLLGLSANAKIFNINSPPGSDITNALLKAFNEACQFPTKSTVMIPKGEYKLGEIVMMGPCKAPIRIALLGTVKADGNANGKEKWVAFRNINGFKLNGGGVFDGEGNAAWRVNNCHKTFNCKKLPISIRFDFVTDAKIRGITSLDAKHFHINVIGAKNVTFEDVKIIAPAESPNTDGIHVGRSDGIKIINSFISTGDDCVSVGDGMKNLLVERVTCGPGHGISIGSLGRYSHEENVSGIKIINCTLQETDNGLRIKTWPSAACTTTASDIHFENILLKNVSNPILIDQEYCPWNQCNKQKPSTIKLANISFKKIRGTSGNKDAVKLLCSKGYPCQNVEVGDVNIQYTGADGPATFQCSNVSPKLVGTQIPKACSSPVTKPPK</sequence>
<evidence type="ECO:0000256" key="4">
    <source>
        <dbReference type="ARBA" id="ARBA00022525"/>
    </source>
</evidence>
<accession>Q9LUB8</accession>
<feature type="chain" id="PRO_5014313086" evidence="10">
    <location>
        <begin position="24"/>
        <end position="395"/>
    </location>
</feature>
<evidence type="ECO:0000313" key="11">
    <source>
        <dbReference type="Araport" id="AT5G48140"/>
    </source>
</evidence>
<dbReference type="EMBL" id="AB023039">
    <property type="protein sequence ID" value="BAA96994.1"/>
    <property type="molecule type" value="Genomic_DNA"/>
</dbReference>
<evidence type="ECO:0000256" key="8">
    <source>
        <dbReference type="PROSITE-ProRule" id="PRU10052"/>
    </source>
</evidence>
<dbReference type="eggNOG" id="ENOG502QRSR">
    <property type="taxonomic scope" value="Eukaryota"/>
</dbReference>
<dbReference type="Araport" id="AT5G48140"/>
<reference evidence="13 16" key="2">
    <citation type="journal article" date="2000" name="Nature">
        <title>Sequence and analysis of chromosome 5 of the plant Arabidopsis thaliana.</title>
        <authorList>
            <consortium name="Kazusa DNA Research Institute"/>
            <consortium name="Cold Spring Harbor and Washington University in St Louis Sequencing Consortium"/>
            <consortium name="European Union Arabidopsis Genome Sequencing Consortium"/>
            <person name="Tabata S."/>
            <person name="Kaneko T."/>
            <person name="Nakamura Y."/>
            <person name="Kotani H."/>
            <person name="Kato T."/>
            <person name="Asamizu E."/>
            <person name="Miyajima N."/>
            <person name="Sasamoto S."/>
            <person name="Kimura T."/>
            <person name="Hosouchi T."/>
            <person name="Kawashima K."/>
            <person name="Kohara M."/>
            <person name="Matsumoto M."/>
            <person name="Matsuno A."/>
            <person name="Muraki A."/>
            <person name="Nakayama S."/>
            <person name="Nakazaki N."/>
            <person name="Naruo K."/>
            <person name="Okumura S."/>
            <person name="Shinpo S."/>
            <person name="Takeuchi C."/>
            <person name="Wada T."/>
            <person name="Watanabe A."/>
            <person name="Yamada M."/>
            <person name="Yasuda M."/>
            <person name="Sato S."/>
            <person name="de la Bastide M."/>
            <person name="Huang E."/>
            <person name="Spiegel L."/>
            <person name="Gnoj L."/>
            <person name="O'Shaughnessy A."/>
            <person name="Preston R."/>
            <person name="Habermann K."/>
            <person name="Murray J."/>
            <person name="Johnson D."/>
            <person name="Rohlfing T."/>
            <person name="Nelson J."/>
            <person name="Stoneking T."/>
            <person name="Pepin K."/>
            <person name="Spieth J."/>
            <person name="Sekhon M."/>
            <person name="Armstrong J."/>
            <person name="Becker M."/>
            <person name="Belter E."/>
            <person name="Cordum H."/>
            <person name="Cordes M."/>
            <person name="Courtney L."/>
            <person name="Courtney W."/>
            <person name="Dante M."/>
            <person name="Du H."/>
            <person name="Edwards J."/>
            <person name="Fryman J."/>
            <person name="Haakensen B."/>
            <person name="Lamar E."/>
            <person name="Latreille P."/>
            <person name="Leonard S."/>
            <person name="Meyer R."/>
            <person name="Mulvaney E."/>
            <person name="Ozersky P."/>
            <person name="Riley A."/>
            <person name="Strowmatt C."/>
            <person name="Wagner-McPherson C."/>
            <person name="Wollam A."/>
            <person name="Yoakum M."/>
            <person name="Bell M."/>
            <person name="Dedhia N."/>
            <person name="Parnell L."/>
            <person name="Shah R."/>
            <person name="Rodriguez M."/>
            <person name="See L.H."/>
            <person name="Vil D."/>
            <person name="Baker J."/>
            <person name="Kirchoff K."/>
            <person name="Toth K."/>
            <person name="King L."/>
            <person name="Bahret A."/>
            <person name="Miller B."/>
            <person name="Marra M."/>
            <person name="Martienssen R."/>
            <person name="McCombie W.R."/>
            <person name="Wilson R.K."/>
            <person name="Murphy G."/>
            <person name="Bancroft I."/>
            <person name="Volckaert G."/>
            <person name="Wambutt R."/>
            <person name="Dusterhoft A."/>
            <person name="Stiekema W."/>
            <person name="Pohl T."/>
            <person name="Entian K.D."/>
            <person name="Terryn N."/>
            <person name="Hartley N."/>
            <person name="Bent E."/>
            <person name="Johnson S."/>
            <person name="Langham S.A."/>
            <person name="McCullagh B."/>
            <person name="Robben J."/>
            <person name="Grymonprez B."/>
            <person name="Zimmermann W."/>
            <person name="Ramsperger U."/>
            <person name="Wedler H."/>
            <person name="Balke K."/>
            <person name="Wedler E."/>
            <person name="Peters S."/>
            <person name="van Staveren M."/>
            <person name="Dirkse W."/>
            <person name="Mooijman P."/>
            <person name="Lankhorst R.K."/>
            <person name="Weitzenegger T."/>
            <person name="Bothe G."/>
            <person name="Rose M."/>
            <person name="Hauf J."/>
            <person name="Berneiser S."/>
            <person name="Hempel S."/>
            <person name="Feldpausch M."/>
            <person name="Lamberth S."/>
            <person name="Villarroel R."/>
            <person name="Gielen J."/>
            <person name="Ardiles W."/>
            <person name="Bents O."/>
            <person name="Lemcke K."/>
            <person name="Kolesov G."/>
            <person name="Mayer K."/>
            <person name="Rudd S."/>
            <person name="Schoof H."/>
            <person name="Schueller C."/>
            <person name="Zaccaria P."/>
            <person name="Mewes H.W."/>
            <person name="Bevan M."/>
            <person name="Fransz P."/>
        </authorList>
    </citation>
    <scope>NUCLEOTIDE SEQUENCE [LARGE SCALE GENOMIC DNA]</scope>
    <source>
        <strain evidence="16">cv. Columbia</strain>
    </source>
</reference>
<evidence type="ECO:0000313" key="14">
    <source>
        <dbReference type="EMBL" id="BAA96994.1"/>
    </source>
</evidence>
<gene>
    <name evidence="13" type="primary">MIF21.3</name>
    <name evidence="13" type="synonym">MIF21_3</name>
    <name evidence="11 13" type="ordered locus">At5g48140</name>
    <name evidence="15" type="ordered locus">At5g48140/MIF21_3</name>
</gene>
<dbReference type="HOGENOM" id="CLU_016031_2_2_1"/>
<dbReference type="GO" id="GO:0016829">
    <property type="term" value="F:lyase activity"/>
    <property type="evidence" value="ECO:0007669"/>
    <property type="project" value="UniProtKB-KW"/>
</dbReference>
<keyword evidence="17 18" id="KW-1267">Proteomics identification</keyword>
<keyword evidence="6 9" id="KW-0326">Glycosidase</keyword>
<keyword evidence="16" id="KW-1185">Reference proteome</keyword>
<keyword evidence="3" id="KW-0134">Cell wall</keyword>
<keyword evidence="4" id="KW-0964">Secreted</keyword>
<evidence type="ECO:0000256" key="2">
    <source>
        <dbReference type="ARBA" id="ARBA00008834"/>
    </source>
</evidence>
<evidence type="ECO:0000256" key="10">
    <source>
        <dbReference type="SAM" id="SignalP"/>
    </source>
</evidence>
<reference evidence="12" key="4">
    <citation type="submission" date="2003-07" db="EMBL/GenBank/DDBJ databases">
        <title>Arabidopsis ORF clones.</title>
        <authorList>
            <person name="Shinn P."/>
            <person name="Chen H."/>
            <person name="Cheuk R."/>
            <person name="Kim C.J."/>
            <person name="Bowser L."/>
            <person name="Carninci P."/>
            <person name="Dale J.M."/>
            <person name="Hayashizaki Y."/>
            <person name="Ishida J."/>
            <person name="Jones T."/>
            <person name="Kamiya A."/>
            <person name="Karlin-Neumann G."/>
            <person name="Kawai J."/>
            <person name="Lam B."/>
            <person name="Lin J."/>
            <person name="Miranda M."/>
            <person name="Narusaka M."/>
            <person name="Nguyen M."/>
            <person name="Onodera C.S."/>
            <person name="Palm C.J."/>
            <person name="Quach H.L."/>
            <person name="Sakurai T."/>
            <person name="Satou M."/>
            <person name="Seki M."/>
            <person name="Southwick A."/>
            <person name="Toriumi M."/>
            <person name="Wong C."/>
            <person name="Wu H.C."/>
            <person name="Yamada K."/>
            <person name="Yu G."/>
            <person name="Shinozaki K."/>
            <person name="Davis R.W."/>
            <person name="Theologis A."/>
            <person name="Ecker J.R."/>
        </authorList>
    </citation>
    <scope>NUCLEOTIDE SEQUENCE</scope>
</reference>
<protein>
    <submittedName>
        <fullName evidence="12">At5g48140</fullName>
    </submittedName>
    <submittedName>
        <fullName evidence="13">Pectin lyase-like superfamily protein</fullName>
    </submittedName>
    <submittedName>
        <fullName evidence="14 15">Polygalacturonase</fullName>
    </submittedName>
</protein>
<dbReference type="SUPFAM" id="SSF51126">
    <property type="entry name" value="Pectin lyase-like"/>
    <property type="match status" value="1"/>
</dbReference>
<organism evidence="14">
    <name type="scientific">Arabidopsis thaliana</name>
    <name type="common">Mouse-ear cress</name>
    <dbReference type="NCBI Taxonomy" id="3702"/>
    <lineage>
        <taxon>Eukaryota</taxon>
        <taxon>Viridiplantae</taxon>
        <taxon>Streptophyta</taxon>
        <taxon>Embryophyta</taxon>
        <taxon>Tracheophyta</taxon>
        <taxon>Spermatophyta</taxon>
        <taxon>Magnoliopsida</taxon>
        <taxon>eudicotyledons</taxon>
        <taxon>Gunneridae</taxon>
        <taxon>Pentapetalae</taxon>
        <taxon>rosids</taxon>
        <taxon>malvids</taxon>
        <taxon>Brassicales</taxon>
        <taxon>Brassicaceae</taxon>
        <taxon>Camelineae</taxon>
        <taxon>Arabidopsis</taxon>
    </lineage>
</organism>
<reference evidence="13" key="6">
    <citation type="submission" date="2016-05" db="EMBL/GenBank/DDBJ databases">
        <authorList>
            <person name="Krishnakumar V."/>
            <person name="Cheng C.-Y."/>
            <person name="Chan A.P."/>
            <person name="Schobel S."/>
            <person name="Kim M."/>
            <person name="Ferlanti E.S."/>
            <person name="Belyaeva I."/>
            <person name="Rosen B.D."/>
            <person name="Micklem G."/>
            <person name="Miller J.R."/>
            <person name="Vaughn M."/>
            <person name="Town C.D."/>
        </authorList>
    </citation>
    <scope>NUCLEOTIDE SEQUENCE</scope>
</reference>
<dbReference type="SMART" id="SM00710">
    <property type="entry name" value="PbH1"/>
    <property type="match status" value="4"/>
</dbReference>
<reference evidence="15" key="3">
    <citation type="submission" date="2002-11" db="EMBL/GenBank/DDBJ databases">
        <title>Arabidopsis thaliana full-length cDNA.</title>
        <authorList>
            <person name="Seki M."/>
            <person name="Iida K."/>
            <person name="Satou M."/>
            <person name="Sakurai T."/>
            <person name="Akiyama K."/>
            <person name="Ishida J."/>
            <person name="Nakajima M."/>
            <person name="Enju A."/>
            <person name="Kamiya A."/>
            <person name="Narusaka M."/>
            <person name="Carninci P."/>
            <person name="Kawai J."/>
            <person name="Hayashizaki Y."/>
            <person name="Shinozaki K."/>
        </authorList>
    </citation>
    <scope>NUCLEOTIDE SEQUENCE</scope>
</reference>
<dbReference type="BioCyc" id="ARA:AT5G48140-MONOMER"/>
<evidence type="ECO:0000313" key="16">
    <source>
        <dbReference type="Proteomes" id="UP000006548"/>
    </source>
</evidence>
<dbReference type="ExpressionAtlas" id="Q9LUB8">
    <property type="expression patterns" value="baseline and differential"/>
</dbReference>
<dbReference type="RefSeq" id="NP_199625.1">
    <property type="nucleotide sequence ID" value="NM_124188.4"/>
</dbReference>
<dbReference type="InterPro" id="IPR000743">
    <property type="entry name" value="Glyco_hydro_28"/>
</dbReference>
<evidence type="ECO:0000256" key="9">
    <source>
        <dbReference type="RuleBase" id="RU361169"/>
    </source>
</evidence>
<dbReference type="SMR" id="Q9LUB8"/>
<dbReference type="EMBL" id="AK118684">
    <property type="protein sequence ID" value="BAC43278.1"/>
    <property type="molecule type" value="mRNA"/>
</dbReference>
<comment type="subcellular location">
    <subcellularLocation>
        <location evidence="1">Secreted</location>
        <location evidence="1">Cell wall</location>
    </subcellularLocation>
</comment>
<evidence type="ECO:0000313" key="15">
    <source>
        <dbReference type="EMBL" id="BAC43278.1"/>
    </source>
</evidence>
<evidence type="ECO:0000313" key="12">
    <source>
        <dbReference type="EMBL" id="AAP81805.1"/>
    </source>
</evidence>
<dbReference type="InterPro" id="IPR006626">
    <property type="entry name" value="PbH1"/>
</dbReference>
<evidence type="ECO:0000313" key="13">
    <source>
        <dbReference type="EMBL" id="AED95623.1"/>
    </source>
</evidence>
<dbReference type="GO" id="GO:0004650">
    <property type="term" value="F:polygalacturonase activity"/>
    <property type="evidence" value="ECO:0007669"/>
    <property type="project" value="InterPro"/>
</dbReference>
<dbReference type="EMBL" id="BT009687">
    <property type="protein sequence ID" value="AAP81805.1"/>
    <property type="molecule type" value="mRNA"/>
</dbReference>
<name>Q9LUB8_ARATH</name>
<dbReference type="InterPro" id="IPR012334">
    <property type="entry name" value="Pectin_lyas_fold"/>
</dbReference>
<comment type="similarity">
    <text evidence="2 9">Belongs to the glycosyl hydrolase 28 family.</text>
</comment>
<evidence type="ECO:0007829" key="18">
    <source>
        <dbReference type="ProteomicsDB" id="Q9LUB8"/>
    </source>
</evidence>
<dbReference type="TAIR" id="AT5G48140"/>
<evidence type="ECO:0007829" key="17">
    <source>
        <dbReference type="PeptideAtlas" id="Q9LUB8"/>
    </source>
</evidence>
<keyword evidence="13" id="KW-0456">Lyase</keyword>
<dbReference type="PaxDb" id="3702-AT5G48140.1"/>
<keyword evidence="10" id="KW-0732">Signal</keyword>
<reference evidence="14" key="1">
    <citation type="journal article" date="2000" name="DNA Res.">
        <title>Structural analysis of Arabidopsis thaliana chromosome 5. X. Sequence features of the regions of 3,076,755 bp covered by sixty P1 and TAC clones.</title>
        <authorList>
            <person name="Sato S."/>
            <person name="Nakamura Y."/>
            <person name="Kaneko T."/>
            <person name="Katoh T."/>
            <person name="Asamizu E."/>
            <person name="Kotani H."/>
            <person name="Tabata S."/>
        </authorList>
    </citation>
    <scope>NUCLEOTIDE SEQUENCE [LARGE SCALE GENOMIC DNA]</scope>
</reference>
<dbReference type="GO" id="GO:0005975">
    <property type="term" value="P:carbohydrate metabolic process"/>
    <property type="evidence" value="ECO:0007669"/>
    <property type="project" value="InterPro"/>
</dbReference>
<dbReference type="KEGG" id="ath:AT5G48140"/>
<evidence type="ECO:0000256" key="1">
    <source>
        <dbReference type="ARBA" id="ARBA00004191"/>
    </source>
</evidence>
<dbReference type="CAZy" id="GH28">
    <property type="family name" value="Glycoside Hydrolase Family 28"/>
</dbReference>
<dbReference type="GeneID" id="834866"/>
<dbReference type="Pfam" id="PF00295">
    <property type="entry name" value="Glyco_hydro_28"/>
    <property type="match status" value="1"/>
</dbReference>
<dbReference type="STRING" id="3702.Q9LUB8"/>
<reference evidence="13" key="5">
    <citation type="submission" date="2011-02" db="EMBL/GenBank/DDBJ databases">
        <authorList>
            <consortium name="TAIR"/>
            <person name="Swarbreck D."/>
            <person name="Lamesch P."/>
            <person name="Wilks C."/>
            <person name="Huala E."/>
        </authorList>
    </citation>
    <scope>NUCLEOTIDE SEQUENCE</scope>
</reference>
<dbReference type="OMA" id="KHFHINV"/>